<comment type="caution">
    <text evidence="1">The sequence shown here is derived from an EMBL/GenBank/DDBJ whole genome shotgun (WGS) entry which is preliminary data.</text>
</comment>
<sequence length="177" mass="19678">MSIKITGIEDIQKSLLSLEKKTKNLKPTLRAIGEMVRSCIDESFENEISPFGEKWKPISSNTAFSYAGGKTKAFKKGAKSLKSGFLKRYGVYGDKRILIESSNLKDSWGVRASNKSVVVESYAKSRGFPYGLTHQFGSAKKGIPARPFLPVDKNGNLERNLKNDILEKIEDDLLKGD</sequence>
<organism evidence="1 2">
    <name type="scientific">Campylobacter ureolyticus</name>
    <dbReference type="NCBI Taxonomy" id="827"/>
    <lineage>
        <taxon>Bacteria</taxon>
        <taxon>Pseudomonadati</taxon>
        <taxon>Campylobacterota</taxon>
        <taxon>Epsilonproteobacteria</taxon>
        <taxon>Campylobacterales</taxon>
        <taxon>Campylobacteraceae</taxon>
        <taxon>Campylobacter</taxon>
    </lineage>
</organism>
<evidence type="ECO:0000313" key="2">
    <source>
        <dbReference type="Proteomes" id="UP000234639"/>
    </source>
</evidence>
<evidence type="ECO:0000313" key="1">
    <source>
        <dbReference type="EMBL" id="PKZ28669.1"/>
    </source>
</evidence>
<protein>
    <submittedName>
        <fullName evidence="1">Phage morphogenesis protein</fullName>
    </submittedName>
</protein>
<accession>A0A2I1N8I4</accession>
<name>A0A2I1N8I4_9BACT</name>
<dbReference type="EMBL" id="PKHU01000009">
    <property type="protein sequence ID" value="PKZ28669.1"/>
    <property type="molecule type" value="Genomic_DNA"/>
</dbReference>
<dbReference type="AlphaFoldDB" id="A0A2I1N8I4"/>
<proteinExistence type="predicted"/>
<dbReference type="RefSeq" id="WP_101637687.1">
    <property type="nucleotide sequence ID" value="NZ_PKHU01000009.1"/>
</dbReference>
<dbReference type="Proteomes" id="UP000234639">
    <property type="component" value="Unassembled WGS sequence"/>
</dbReference>
<dbReference type="InterPro" id="IPR006522">
    <property type="entry name" value="Phage_virion_morphogenesis"/>
</dbReference>
<dbReference type="Pfam" id="PF05069">
    <property type="entry name" value="Phage_tail_S"/>
    <property type="match status" value="1"/>
</dbReference>
<reference evidence="1 2" key="1">
    <citation type="submission" date="2017-12" db="EMBL/GenBank/DDBJ databases">
        <title>Phylogenetic diversity of female urinary microbiome.</title>
        <authorList>
            <person name="Thomas-White K."/>
            <person name="Wolfe A.J."/>
        </authorList>
    </citation>
    <scope>NUCLEOTIDE SEQUENCE [LARGE SCALE GENOMIC DNA]</scope>
    <source>
        <strain evidence="1 2">UMB0112</strain>
    </source>
</reference>
<gene>
    <name evidence="1" type="ORF">CYJ41_07880</name>
</gene>